<dbReference type="Pfam" id="PF00419">
    <property type="entry name" value="Fimbrial"/>
    <property type="match status" value="1"/>
</dbReference>
<dbReference type="RefSeq" id="WP_248944558.1">
    <property type="nucleotide sequence ID" value="NZ_CBCSGY010000076.1"/>
</dbReference>
<comment type="caution">
    <text evidence="7">The sequence shown here is derived from an EMBL/GenBank/DDBJ whole genome shotgun (WGS) entry which is preliminary data.</text>
</comment>
<comment type="similarity">
    <text evidence="2">Belongs to the fimbrial protein family.</text>
</comment>
<dbReference type="InterPro" id="IPR036937">
    <property type="entry name" value="Adhesion_dom_fimbrial_sf"/>
</dbReference>
<dbReference type="InterPro" id="IPR000259">
    <property type="entry name" value="Adhesion_dom_fimbrial"/>
</dbReference>
<protein>
    <submittedName>
        <fullName evidence="7">Type 1 fimbrial protein</fullName>
    </submittedName>
</protein>
<dbReference type="Gene3D" id="2.60.40.1090">
    <property type="entry name" value="Fimbrial-type adhesion domain"/>
    <property type="match status" value="1"/>
</dbReference>
<evidence type="ECO:0000256" key="1">
    <source>
        <dbReference type="ARBA" id="ARBA00004561"/>
    </source>
</evidence>
<accession>A0ABT0K9R1</accession>
<evidence type="ECO:0000256" key="4">
    <source>
        <dbReference type="ARBA" id="ARBA00023263"/>
    </source>
</evidence>
<evidence type="ECO:0000313" key="8">
    <source>
        <dbReference type="Proteomes" id="UP001165275"/>
    </source>
</evidence>
<proteinExistence type="inferred from homology"/>
<organism evidence="7 8">
    <name type="scientific">Serratia silvae</name>
    <dbReference type="NCBI Taxonomy" id="2824122"/>
    <lineage>
        <taxon>Bacteria</taxon>
        <taxon>Pseudomonadati</taxon>
        <taxon>Pseudomonadota</taxon>
        <taxon>Gammaproteobacteria</taxon>
        <taxon>Enterobacterales</taxon>
        <taxon>Yersiniaceae</taxon>
        <taxon>Serratia</taxon>
    </lineage>
</organism>
<sequence>MKKTTLVMALSLAIGGLASVPASAAIAPGVTPGGNINFTGEVTNATCLINGKTPNGSINMDIPLEKVSASELSFVGATAKPYSFSITLGGPNDPNCIDGSIASVYFEPSSPAISPNGWLKNTDNSSNGATNVEIQILNAETDTPINLASGIGNYSPKTIVNQTAQYNYVGRYVAVNGSATPGQVASTVKYSIVYN</sequence>
<dbReference type="InterPro" id="IPR008966">
    <property type="entry name" value="Adhesion_dom_sf"/>
</dbReference>
<evidence type="ECO:0000256" key="3">
    <source>
        <dbReference type="ARBA" id="ARBA00022729"/>
    </source>
</evidence>
<keyword evidence="8" id="KW-1185">Reference proteome</keyword>
<evidence type="ECO:0000256" key="2">
    <source>
        <dbReference type="ARBA" id="ARBA00006671"/>
    </source>
</evidence>
<keyword evidence="4" id="KW-0281">Fimbrium</keyword>
<comment type="subcellular location">
    <subcellularLocation>
        <location evidence="1">Fimbrium</location>
    </subcellularLocation>
</comment>
<feature type="domain" description="Fimbrial-type adhesion" evidence="6">
    <location>
        <begin position="36"/>
        <end position="194"/>
    </location>
</feature>
<evidence type="ECO:0000259" key="6">
    <source>
        <dbReference type="Pfam" id="PF00419"/>
    </source>
</evidence>
<dbReference type="PANTHER" id="PTHR33420:SF3">
    <property type="entry name" value="FIMBRIAL SUBUNIT ELFA"/>
    <property type="match status" value="1"/>
</dbReference>
<feature type="chain" id="PRO_5045955953" evidence="5">
    <location>
        <begin position="25"/>
        <end position="195"/>
    </location>
</feature>
<dbReference type="SUPFAM" id="SSF49401">
    <property type="entry name" value="Bacterial adhesins"/>
    <property type="match status" value="1"/>
</dbReference>
<dbReference type="Proteomes" id="UP001165275">
    <property type="component" value="Unassembled WGS sequence"/>
</dbReference>
<reference evidence="7" key="1">
    <citation type="submission" date="2021-04" db="EMBL/GenBank/DDBJ databases">
        <title>Genome sequence of Serratia sp. arafor3.</title>
        <authorList>
            <person name="Besaury L."/>
        </authorList>
    </citation>
    <scope>NUCLEOTIDE SEQUENCE</scope>
    <source>
        <strain evidence="7">Arafor3</strain>
    </source>
</reference>
<dbReference type="PANTHER" id="PTHR33420">
    <property type="entry name" value="FIMBRIAL SUBUNIT ELFA-RELATED"/>
    <property type="match status" value="1"/>
</dbReference>
<keyword evidence="3 5" id="KW-0732">Signal</keyword>
<evidence type="ECO:0000256" key="5">
    <source>
        <dbReference type="SAM" id="SignalP"/>
    </source>
</evidence>
<dbReference type="EMBL" id="JAGQDC010000003">
    <property type="protein sequence ID" value="MCL1028273.1"/>
    <property type="molecule type" value="Genomic_DNA"/>
</dbReference>
<name>A0ABT0K9R1_9GAMM</name>
<gene>
    <name evidence="7" type="ORF">KAJ71_04360</name>
</gene>
<dbReference type="InterPro" id="IPR050263">
    <property type="entry name" value="Bact_Fimbrial_Adh_Pro"/>
</dbReference>
<feature type="signal peptide" evidence="5">
    <location>
        <begin position="1"/>
        <end position="24"/>
    </location>
</feature>
<evidence type="ECO:0000313" key="7">
    <source>
        <dbReference type="EMBL" id="MCL1028273.1"/>
    </source>
</evidence>